<keyword evidence="3" id="KW-1185">Reference proteome</keyword>
<sequence length="423" mass="47343">MATVIPAKRAREGSRHARKNRRVERAKQLIRNYGRGEWPPNQDASSCTLYLGEYRQLLQELNGGDMLNGRFGHGLRYDYTADNRGKDRKRRKQFVVRIPTAFHLFLPKTIEETIVQWIIAIREGRAQCGTGACPQNCVHNRTQEVAKYLMPYYNGAPIRISALAESDKKHPSLSYMLEDREIEDNGLDSDDSDSDDSDSNDLGNNNLDNNNLDGNNSDNNNPGSDDSGGGGLRFPGLVLEVGWSQTSFALRRKCEWYIRNSNGEVRTVIGIDLHDLYQCYPKSKTQPNGPGELADIQATNEDICKMAKAVKEKKATGKIFIWRAEIDSCTNRAKAVLRENSPHVFLDEDLKPVGEIAFLLCLEDFISVRVLKKIGATHNPQVAIGSKLLHACFKSAVVCQVREGRENEMKKNKEKSDGGGLTG</sequence>
<dbReference type="OrthoDB" id="3485856at2759"/>
<gene>
    <name evidence="2" type="ORF">GQX73_g6008</name>
</gene>
<dbReference type="Proteomes" id="UP000481858">
    <property type="component" value="Unassembled WGS sequence"/>
</dbReference>
<dbReference type="AlphaFoldDB" id="A0A7C8MNR7"/>
<reference evidence="2 3" key="1">
    <citation type="submission" date="2019-12" db="EMBL/GenBank/DDBJ databases">
        <title>Draft genome sequence of the ascomycete Xylaria multiplex DSM 110363.</title>
        <authorList>
            <person name="Buettner E."/>
            <person name="Kellner H."/>
        </authorList>
    </citation>
    <scope>NUCLEOTIDE SEQUENCE [LARGE SCALE GENOMIC DNA]</scope>
    <source>
        <strain evidence="2 3">DSM 110363</strain>
    </source>
</reference>
<dbReference type="InParanoid" id="A0A7C8MNR7"/>
<feature type="region of interest" description="Disordered" evidence="1">
    <location>
        <begin position="1"/>
        <end position="23"/>
    </location>
</feature>
<proteinExistence type="predicted"/>
<name>A0A7C8MNR7_9PEZI</name>
<accession>A0A7C8MNR7</accession>
<protein>
    <submittedName>
        <fullName evidence="2">Uncharacterized protein</fullName>
    </submittedName>
</protein>
<feature type="region of interest" description="Disordered" evidence="1">
    <location>
        <begin position="184"/>
        <end position="231"/>
    </location>
</feature>
<feature type="compositionally biased region" description="Low complexity" evidence="1">
    <location>
        <begin position="200"/>
        <end position="225"/>
    </location>
</feature>
<feature type="compositionally biased region" description="Acidic residues" evidence="1">
    <location>
        <begin position="184"/>
        <end position="199"/>
    </location>
</feature>
<evidence type="ECO:0000313" key="2">
    <source>
        <dbReference type="EMBL" id="KAF2967610.1"/>
    </source>
</evidence>
<evidence type="ECO:0000313" key="3">
    <source>
        <dbReference type="Proteomes" id="UP000481858"/>
    </source>
</evidence>
<comment type="caution">
    <text evidence="2">The sequence shown here is derived from an EMBL/GenBank/DDBJ whole genome shotgun (WGS) entry which is preliminary data.</text>
</comment>
<dbReference type="EMBL" id="WUBL01000065">
    <property type="protein sequence ID" value="KAF2967610.1"/>
    <property type="molecule type" value="Genomic_DNA"/>
</dbReference>
<organism evidence="2 3">
    <name type="scientific">Xylaria multiplex</name>
    <dbReference type="NCBI Taxonomy" id="323545"/>
    <lineage>
        <taxon>Eukaryota</taxon>
        <taxon>Fungi</taxon>
        <taxon>Dikarya</taxon>
        <taxon>Ascomycota</taxon>
        <taxon>Pezizomycotina</taxon>
        <taxon>Sordariomycetes</taxon>
        <taxon>Xylariomycetidae</taxon>
        <taxon>Xylariales</taxon>
        <taxon>Xylariaceae</taxon>
        <taxon>Xylaria</taxon>
    </lineage>
</organism>
<evidence type="ECO:0000256" key="1">
    <source>
        <dbReference type="SAM" id="MobiDB-lite"/>
    </source>
</evidence>